<evidence type="ECO:0000256" key="2">
    <source>
        <dbReference type="ARBA" id="ARBA00022475"/>
    </source>
</evidence>
<accession>A0A149TYP5</accession>
<dbReference type="PANTHER" id="PTHR32196:SF63">
    <property type="entry name" value="INNER MEMBRANE ABC TRANSPORTER PERMEASE PROTEIN YJFF"/>
    <property type="match status" value="1"/>
</dbReference>
<dbReference type="GO" id="GO:0022857">
    <property type="term" value="F:transmembrane transporter activity"/>
    <property type="evidence" value="ECO:0007669"/>
    <property type="project" value="InterPro"/>
</dbReference>
<dbReference type="RefSeq" id="WP_061472112.1">
    <property type="nucleotide sequence ID" value="NZ_LHZU01000138.1"/>
</dbReference>
<feature type="transmembrane region" description="Helical" evidence="6">
    <location>
        <begin position="236"/>
        <end position="255"/>
    </location>
</feature>
<dbReference type="CDD" id="cd06579">
    <property type="entry name" value="TM_PBP1_transp_AraH_like"/>
    <property type="match status" value="1"/>
</dbReference>
<feature type="transmembrane region" description="Helical" evidence="6">
    <location>
        <begin position="118"/>
        <end position="139"/>
    </location>
</feature>
<feature type="transmembrane region" description="Helical" evidence="6">
    <location>
        <begin position="92"/>
        <end position="112"/>
    </location>
</feature>
<feature type="transmembrane region" description="Helical" evidence="6">
    <location>
        <begin position="185"/>
        <end position="207"/>
    </location>
</feature>
<evidence type="ECO:0000256" key="6">
    <source>
        <dbReference type="SAM" id="Phobius"/>
    </source>
</evidence>
<feature type="transmembrane region" description="Helical" evidence="6">
    <location>
        <begin position="317"/>
        <end position="335"/>
    </location>
</feature>
<feature type="transmembrane region" description="Helical" evidence="6">
    <location>
        <begin position="275"/>
        <end position="305"/>
    </location>
</feature>
<evidence type="ECO:0000256" key="1">
    <source>
        <dbReference type="ARBA" id="ARBA00004651"/>
    </source>
</evidence>
<dbReference type="GO" id="GO:0005886">
    <property type="term" value="C:plasma membrane"/>
    <property type="evidence" value="ECO:0007669"/>
    <property type="project" value="UniProtKB-SubCell"/>
</dbReference>
<evidence type="ECO:0000256" key="5">
    <source>
        <dbReference type="ARBA" id="ARBA00023136"/>
    </source>
</evidence>
<comment type="caution">
    <text evidence="7">The sequence shown here is derived from an EMBL/GenBank/DDBJ whole genome shotgun (WGS) entry which is preliminary data.</text>
</comment>
<keyword evidence="4 6" id="KW-1133">Transmembrane helix</keyword>
<dbReference type="Proteomes" id="UP000075360">
    <property type="component" value="Unassembled WGS sequence"/>
</dbReference>
<comment type="subcellular location">
    <subcellularLocation>
        <location evidence="1">Cell membrane</location>
        <topology evidence="1">Multi-pass membrane protein</topology>
    </subcellularLocation>
</comment>
<evidence type="ECO:0000256" key="4">
    <source>
        <dbReference type="ARBA" id="ARBA00022989"/>
    </source>
</evidence>
<evidence type="ECO:0000313" key="8">
    <source>
        <dbReference type="Proteomes" id="UP000075360"/>
    </source>
</evidence>
<dbReference type="EMBL" id="LHZU01000138">
    <property type="protein sequence ID" value="KXV58344.1"/>
    <property type="molecule type" value="Genomic_DNA"/>
</dbReference>
<sequence>MPAQHTKTVTVSKNGVGRAPGRLLHGIALGFERQPGLASVCCLLFICVTTFSVFAPSFLSVSNFLTILRQNAAAFISAAAMTFVITTGGIDLSIGAVAAFSGIAMAVLATFWHMPPLLAVAGALCAGAVAGAVNGLLITRVGMAPFIVTLATMSVFRGLSLVTAQGYSLPLPEDSALLEWAGRGWIGPVPVPALIMLFCVAAASITLHRTRFGRYVTGIGSNQEGVRRTGVNVRRVSLIVYVFSGLAAALSGVIMAGRLGSASSNIGVGFELDVIAAVVLGGTSLTGGYGSVIGSALGILTLACLKNGLILAHISPFLTQIFTGLITLGAIWINMSLKGRDLFGIRKNRDDR</sequence>
<dbReference type="AlphaFoldDB" id="A0A149TYP5"/>
<reference evidence="7 8" key="1">
    <citation type="submission" date="2015-06" db="EMBL/GenBank/DDBJ databases">
        <title>Improved classification and identification of acetic acid bacteria using matrix-assisted laser desorption/ionization time-of-flight mass spectrometry; Gluconobacter nephelii and Gluconobacter uchimurae are later heterotypic synonyms of Gluconobacter japonicus and Gluconobacter oxydans, respectively.</title>
        <authorList>
            <person name="Li L."/>
            <person name="Cleenwerck I."/>
            <person name="De Vuyst L."/>
            <person name="Vandamme P."/>
        </authorList>
    </citation>
    <scope>NUCLEOTIDE SEQUENCE [LARGE SCALE GENOMIC DNA]</scope>
    <source>
        <strain evidence="7 8">LMG 23690</strain>
    </source>
</reference>
<name>A0A149TYP5_9PROT</name>
<evidence type="ECO:0000256" key="3">
    <source>
        <dbReference type="ARBA" id="ARBA00022692"/>
    </source>
</evidence>
<feature type="transmembrane region" description="Helical" evidence="6">
    <location>
        <begin position="146"/>
        <end position="165"/>
    </location>
</feature>
<dbReference type="InterPro" id="IPR001851">
    <property type="entry name" value="ABC_transp_permease"/>
</dbReference>
<dbReference type="PANTHER" id="PTHR32196">
    <property type="entry name" value="ABC TRANSPORTER PERMEASE PROTEIN YPHD-RELATED-RELATED"/>
    <property type="match status" value="1"/>
</dbReference>
<protein>
    <recommendedName>
        <fullName evidence="9">ABC transporter permease</fullName>
    </recommendedName>
</protein>
<organism evidence="7 8">
    <name type="scientific">Acetobacter senegalensis</name>
    <dbReference type="NCBI Taxonomy" id="446692"/>
    <lineage>
        <taxon>Bacteria</taxon>
        <taxon>Pseudomonadati</taxon>
        <taxon>Pseudomonadota</taxon>
        <taxon>Alphaproteobacteria</taxon>
        <taxon>Acetobacterales</taxon>
        <taxon>Acetobacteraceae</taxon>
        <taxon>Acetobacter</taxon>
    </lineage>
</organism>
<keyword evidence="5 6" id="KW-0472">Membrane</keyword>
<dbReference type="PATRIC" id="fig|446692.4.peg.859"/>
<keyword evidence="3 6" id="KW-0812">Transmembrane</keyword>
<proteinExistence type="predicted"/>
<evidence type="ECO:0008006" key="9">
    <source>
        <dbReference type="Google" id="ProtNLM"/>
    </source>
</evidence>
<feature type="transmembrane region" description="Helical" evidence="6">
    <location>
        <begin position="36"/>
        <end position="55"/>
    </location>
</feature>
<evidence type="ECO:0000313" key="7">
    <source>
        <dbReference type="EMBL" id="KXV58344.1"/>
    </source>
</evidence>
<keyword evidence="2" id="KW-1003">Cell membrane</keyword>
<gene>
    <name evidence="7" type="ORF">AD948_11650</name>
</gene>
<feature type="transmembrane region" description="Helical" evidence="6">
    <location>
        <begin position="67"/>
        <end position="85"/>
    </location>
</feature>
<dbReference type="Pfam" id="PF02653">
    <property type="entry name" value="BPD_transp_2"/>
    <property type="match status" value="1"/>
</dbReference>